<dbReference type="AlphaFoldDB" id="A0AA35VU36"/>
<feature type="region of interest" description="Disordered" evidence="1">
    <location>
        <begin position="1"/>
        <end position="34"/>
    </location>
</feature>
<protein>
    <submittedName>
        <fullName evidence="2">Uncharacterized protein</fullName>
    </submittedName>
</protein>
<organism evidence="2 3">
    <name type="scientific">Lactuca saligna</name>
    <name type="common">Willowleaf lettuce</name>
    <dbReference type="NCBI Taxonomy" id="75948"/>
    <lineage>
        <taxon>Eukaryota</taxon>
        <taxon>Viridiplantae</taxon>
        <taxon>Streptophyta</taxon>
        <taxon>Embryophyta</taxon>
        <taxon>Tracheophyta</taxon>
        <taxon>Spermatophyta</taxon>
        <taxon>Magnoliopsida</taxon>
        <taxon>eudicotyledons</taxon>
        <taxon>Gunneridae</taxon>
        <taxon>Pentapetalae</taxon>
        <taxon>asterids</taxon>
        <taxon>campanulids</taxon>
        <taxon>Asterales</taxon>
        <taxon>Asteraceae</taxon>
        <taxon>Cichorioideae</taxon>
        <taxon>Cichorieae</taxon>
        <taxon>Lactucinae</taxon>
        <taxon>Lactuca</taxon>
    </lineage>
</organism>
<dbReference type="EMBL" id="OX465077">
    <property type="protein sequence ID" value="CAI9269662.1"/>
    <property type="molecule type" value="Genomic_DNA"/>
</dbReference>
<evidence type="ECO:0000313" key="2">
    <source>
        <dbReference type="EMBL" id="CAI9269662.1"/>
    </source>
</evidence>
<dbReference type="Proteomes" id="UP001177003">
    <property type="component" value="Chromosome 1"/>
</dbReference>
<name>A0AA35VU36_LACSI</name>
<evidence type="ECO:0000256" key="1">
    <source>
        <dbReference type="SAM" id="MobiDB-lite"/>
    </source>
</evidence>
<gene>
    <name evidence="2" type="ORF">LSALG_LOCUS10019</name>
</gene>
<keyword evidence="3" id="KW-1185">Reference proteome</keyword>
<reference evidence="2" key="1">
    <citation type="submission" date="2023-04" db="EMBL/GenBank/DDBJ databases">
        <authorList>
            <person name="Vijverberg K."/>
            <person name="Xiong W."/>
            <person name="Schranz E."/>
        </authorList>
    </citation>
    <scope>NUCLEOTIDE SEQUENCE</scope>
</reference>
<feature type="compositionally biased region" description="Polar residues" evidence="1">
    <location>
        <begin position="22"/>
        <end position="34"/>
    </location>
</feature>
<accession>A0AA35VU36</accession>
<proteinExistence type="predicted"/>
<sequence>MDKNNRRIERGALGECRESDDGINTQQGDETFGSRENINESSHVELENNLTVCEETTIGDGPDKSSNGLLNKLAKSRYFGPFINNMHGNEVPLNESEINFNSAQDKRRR</sequence>
<feature type="compositionally biased region" description="Basic and acidic residues" evidence="1">
    <location>
        <begin position="1"/>
        <end position="20"/>
    </location>
</feature>
<evidence type="ECO:0000313" key="3">
    <source>
        <dbReference type="Proteomes" id="UP001177003"/>
    </source>
</evidence>